<dbReference type="EMBL" id="JBGUBD010000002">
    <property type="protein sequence ID" value="MFA9477290.1"/>
    <property type="molecule type" value="Genomic_DNA"/>
</dbReference>
<dbReference type="SUPFAM" id="SSF53448">
    <property type="entry name" value="Nucleotide-diphospho-sugar transferases"/>
    <property type="match status" value="1"/>
</dbReference>
<dbReference type="Gene3D" id="3.90.550.10">
    <property type="entry name" value="Spore Coat Polysaccharide Biosynthesis Protein SpsA, Chain A"/>
    <property type="match status" value="1"/>
</dbReference>
<sequence>MTTLGIILARGGSKGLPDKNGLLVADRPMLVWTIEHAMRSRSLRHTVLSTDTPTYKQIAQEHALHVIDRPETLAADAATVDAAARHALEIVEAERGAPYDNVVILYGNVPVRPVNLTDRAVAKLHETGCDSVQSICPVDKMHPYWMKKLAGNTGDRLEQYQDNIVYRRQDLPPVYMLDGGVIAVTRASLFNVVEGQPHAFLGNDRRAIVTQAGEVIDVDSELDRKLAEIVLREGWTPTA</sequence>
<evidence type="ECO:0000313" key="1">
    <source>
        <dbReference type="EMBL" id="MFA9477290.1"/>
    </source>
</evidence>
<comment type="caution">
    <text evidence="1">The sequence shown here is derived from an EMBL/GenBank/DDBJ whole genome shotgun (WGS) entry which is preliminary data.</text>
</comment>
<dbReference type="InterPro" id="IPR050793">
    <property type="entry name" value="CMP-NeuNAc_synthase"/>
</dbReference>
<keyword evidence="1" id="KW-0548">Nucleotidyltransferase</keyword>
<name>A0ABV4U118_9BACT</name>
<dbReference type="Pfam" id="PF02348">
    <property type="entry name" value="CTP_transf_3"/>
    <property type="match status" value="1"/>
</dbReference>
<reference evidence="1 2" key="1">
    <citation type="submission" date="2024-08" db="EMBL/GenBank/DDBJ databases">
        <title>Whole-genome sequencing of halo(alkali)philic microorganisms from hypersaline lakes.</title>
        <authorList>
            <person name="Sorokin D.Y."/>
            <person name="Merkel A.Y."/>
            <person name="Messina E."/>
            <person name="Yakimov M."/>
        </authorList>
    </citation>
    <scope>NUCLEOTIDE SEQUENCE [LARGE SCALE GENOMIC DNA]</scope>
    <source>
        <strain evidence="1 2">AB-hyl4</strain>
    </source>
</reference>
<dbReference type="Proteomes" id="UP001575105">
    <property type="component" value="Unassembled WGS sequence"/>
</dbReference>
<dbReference type="RefSeq" id="WP_425344215.1">
    <property type="nucleotide sequence ID" value="NZ_JBGUBD010000002.1"/>
</dbReference>
<dbReference type="CDD" id="cd02513">
    <property type="entry name" value="CMP-NeuAc_Synthase"/>
    <property type="match status" value="1"/>
</dbReference>
<organism evidence="1 2">
    <name type="scientific">Natronomicrosphaera hydrolytica</name>
    <dbReference type="NCBI Taxonomy" id="3242702"/>
    <lineage>
        <taxon>Bacteria</taxon>
        <taxon>Pseudomonadati</taxon>
        <taxon>Planctomycetota</taxon>
        <taxon>Phycisphaerae</taxon>
        <taxon>Phycisphaerales</taxon>
        <taxon>Phycisphaeraceae</taxon>
        <taxon>Natronomicrosphaera</taxon>
    </lineage>
</organism>
<gene>
    <name evidence="1" type="ORF">ACERK3_03165</name>
</gene>
<keyword evidence="1" id="KW-0808">Transferase</keyword>
<accession>A0ABV4U118</accession>
<dbReference type="InterPro" id="IPR029044">
    <property type="entry name" value="Nucleotide-diphossugar_trans"/>
</dbReference>
<evidence type="ECO:0000313" key="2">
    <source>
        <dbReference type="Proteomes" id="UP001575105"/>
    </source>
</evidence>
<keyword evidence="2" id="KW-1185">Reference proteome</keyword>
<dbReference type="GO" id="GO:0016779">
    <property type="term" value="F:nucleotidyltransferase activity"/>
    <property type="evidence" value="ECO:0007669"/>
    <property type="project" value="UniProtKB-KW"/>
</dbReference>
<dbReference type="InterPro" id="IPR003329">
    <property type="entry name" value="Cytidylyl_trans"/>
</dbReference>
<dbReference type="PANTHER" id="PTHR21485">
    <property type="entry name" value="HAD SUPERFAMILY MEMBERS CMAS AND KDSC"/>
    <property type="match status" value="1"/>
</dbReference>
<dbReference type="PANTHER" id="PTHR21485:SF6">
    <property type="entry name" value="N-ACYLNEURAMINATE CYTIDYLYLTRANSFERASE-RELATED"/>
    <property type="match status" value="1"/>
</dbReference>
<protein>
    <submittedName>
        <fullName evidence="1">Cytidylyltransferase domain-containing protein</fullName>
    </submittedName>
</protein>
<proteinExistence type="predicted"/>